<dbReference type="PRINTS" id="PR00455">
    <property type="entry name" value="HTHTETR"/>
</dbReference>
<dbReference type="Pfam" id="PF00440">
    <property type="entry name" value="TetR_N"/>
    <property type="match status" value="1"/>
</dbReference>
<dbReference type="InterPro" id="IPR036271">
    <property type="entry name" value="Tet_transcr_reg_TetR-rel_C_sf"/>
</dbReference>
<feature type="DNA-binding region" description="H-T-H motif" evidence="2">
    <location>
        <begin position="58"/>
        <end position="77"/>
    </location>
</feature>
<name>A0ABP8HKA9_9BURK</name>
<sequence length="239" mass="26895">MSDEDRKSQRLYARLRPRTQFPRTPEELFGARTHVESLRNILVAATECFSDRGYHGSSTRDIADRANMSPAAVYTHFSTKEQVLFTIIRIVGEWITEELVSTARSFPDPQERLAALVKLHVVCHAIMRRPLRVATTEFRFLNAEYRQSIDDIGKEIESLFCDTLVEGCKAKCFDIADPRIMCTSILALCSSVARWFSDTGALTPDALGEQYTHIVFRMVGADANMAAASKVRAAGSRQR</sequence>
<comment type="caution">
    <text evidence="4">The sequence shown here is derived from an EMBL/GenBank/DDBJ whole genome shotgun (WGS) entry which is preliminary data.</text>
</comment>
<dbReference type="InterPro" id="IPR041490">
    <property type="entry name" value="KstR2_TetR_C"/>
</dbReference>
<dbReference type="PROSITE" id="PS50977">
    <property type="entry name" value="HTH_TETR_2"/>
    <property type="match status" value="1"/>
</dbReference>
<evidence type="ECO:0000256" key="2">
    <source>
        <dbReference type="PROSITE-ProRule" id="PRU00335"/>
    </source>
</evidence>
<dbReference type="Gene3D" id="1.10.357.10">
    <property type="entry name" value="Tetracycline Repressor, domain 2"/>
    <property type="match status" value="1"/>
</dbReference>
<organism evidence="4 5">
    <name type="scientific">Variovorax defluvii</name>
    <dbReference type="NCBI Taxonomy" id="913761"/>
    <lineage>
        <taxon>Bacteria</taxon>
        <taxon>Pseudomonadati</taxon>
        <taxon>Pseudomonadota</taxon>
        <taxon>Betaproteobacteria</taxon>
        <taxon>Burkholderiales</taxon>
        <taxon>Comamonadaceae</taxon>
        <taxon>Variovorax</taxon>
    </lineage>
</organism>
<dbReference type="InterPro" id="IPR001647">
    <property type="entry name" value="HTH_TetR"/>
</dbReference>
<dbReference type="InterPro" id="IPR050109">
    <property type="entry name" value="HTH-type_TetR-like_transc_reg"/>
</dbReference>
<evidence type="ECO:0000259" key="3">
    <source>
        <dbReference type="PROSITE" id="PS50977"/>
    </source>
</evidence>
<gene>
    <name evidence="4" type="ORF">GCM10023165_20570</name>
</gene>
<dbReference type="RefSeq" id="WP_345537654.1">
    <property type="nucleotide sequence ID" value="NZ_BAABGJ010000017.1"/>
</dbReference>
<dbReference type="SUPFAM" id="SSF46689">
    <property type="entry name" value="Homeodomain-like"/>
    <property type="match status" value="1"/>
</dbReference>
<protein>
    <submittedName>
        <fullName evidence="4">TetR/AcrR family transcriptional regulator</fullName>
    </submittedName>
</protein>
<evidence type="ECO:0000313" key="4">
    <source>
        <dbReference type="EMBL" id="GAA4340534.1"/>
    </source>
</evidence>
<keyword evidence="5" id="KW-1185">Reference proteome</keyword>
<dbReference type="Pfam" id="PF17932">
    <property type="entry name" value="TetR_C_24"/>
    <property type="match status" value="1"/>
</dbReference>
<reference evidence="5" key="1">
    <citation type="journal article" date="2019" name="Int. J. Syst. Evol. Microbiol.">
        <title>The Global Catalogue of Microorganisms (GCM) 10K type strain sequencing project: providing services to taxonomists for standard genome sequencing and annotation.</title>
        <authorList>
            <consortium name="The Broad Institute Genomics Platform"/>
            <consortium name="The Broad Institute Genome Sequencing Center for Infectious Disease"/>
            <person name="Wu L."/>
            <person name="Ma J."/>
        </authorList>
    </citation>
    <scope>NUCLEOTIDE SEQUENCE [LARGE SCALE GENOMIC DNA]</scope>
    <source>
        <strain evidence="5">JCM 17804</strain>
    </source>
</reference>
<evidence type="ECO:0000256" key="1">
    <source>
        <dbReference type="ARBA" id="ARBA00023125"/>
    </source>
</evidence>
<dbReference type="Proteomes" id="UP001500975">
    <property type="component" value="Unassembled WGS sequence"/>
</dbReference>
<accession>A0ABP8HKA9</accession>
<dbReference type="EMBL" id="BAABGJ010000017">
    <property type="protein sequence ID" value="GAA4340534.1"/>
    <property type="molecule type" value="Genomic_DNA"/>
</dbReference>
<evidence type="ECO:0000313" key="5">
    <source>
        <dbReference type="Proteomes" id="UP001500975"/>
    </source>
</evidence>
<keyword evidence="1 2" id="KW-0238">DNA-binding</keyword>
<proteinExistence type="predicted"/>
<feature type="domain" description="HTH tetR-type" evidence="3">
    <location>
        <begin position="35"/>
        <end position="95"/>
    </location>
</feature>
<dbReference type="PANTHER" id="PTHR30055">
    <property type="entry name" value="HTH-TYPE TRANSCRIPTIONAL REGULATOR RUTR"/>
    <property type="match status" value="1"/>
</dbReference>
<dbReference type="InterPro" id="IPR009057">
    <property type="entry name" value="Homeodomain-like_sf"/>
</dbReference>
<dbReference type="PANTHER" id="PTHR30055:SF200">
    <property type="entry name" value="HTH-TYPE TRANSCRIPTIONAL REPRESSOR BDCR"/>
    <property type="match status" value="1"/>
</dbReference>
<dbReference type="SUPFAM" id="SSF48498">
    <property type="entry name" value="Tetracyclin repressor-like, C-terminal domain"/>
    <property type="match status" value="1"/>
</dbReference>